<keyword evidence="3" id="KW-0862">Zinc</keyword>
<dbReference type="Proteomes" id="UP000015101">
    <property type="component" value="Unassembled WGS sequence"/>
</dbReference>
<dbReference type="KEGG" id="hro:HELRODRAFT_181249"/>
<dbReference type="Gene3D" id="3.30.40.10">
    <property type="entry name" value="Zinc/RING finger domain, C3HC4 (zinc finger)"/>
    <property type="match status" value="1"/>
</dbReference>
<gene>
    <name evidence="7" type="primary">20208026</name>
    <name evidence="6" type="ORF">HELRODRAFT_181249</name>
</gene>
<dbReference type="SUPFAM" id="SSF54001">
    <property type="entry name" value="Cysteine proteinases"/>
    <property type="match status" value="1"/>
</dbReference>
<dbReference type="InterPro" id="IPR019787">
    <property type="entry name" value="Znf_PHD-finger"/>
</dbReference>
<dbReference type="AlphaFoldDB" id="T1FGS7"/>
<reference evidence="7" key="3">
    <citation type="submission" date="2015-06" db="UniProtKB">
        <authorList>
            <consortium name="EnsemblMetazoa"/>
        </authorList>
    </citation>
    <scope>IDENTIFICATION</scope>
</reference>
<dbReference type="HOGENOM" id="CLU_387951_0_0_1"/>
<dbReference type="SMART" id="SM00249">
    <property type="entry name" value="PHD"/>
    <property type="match status" value="1"/>
</dbReference>
<evidence type="ECO:0000313" key="6">
    <source>
        <dbReference type="EMBL" id="ESN93142.1"/>
    </source>
</evidence>
<accession>T1FGS7</accession>
<proteinExistence type="predicted"/>
<evidence type="ECO:0000256" key="3">
    <source>
        <dbReference type="ARBA" id="ARBA00022833"/>
    </source>
</evidence>
<dbReference type="InterPro" id="IPR019786">
    <property type="entry name" value="Zinc_finger_PHD-type_CS"/>
</dbReference>
<reference evidence="8" key="1">
    <citation type="submission" date="2012-12" db="EMBL/GenBank/DDBJ databases">
        <authorList>
            <person name="Hellsten U."/>
            <person name="Grimwood J."/>
            <person name="Chapman J.A."/>
            <person name="Shapiro H."/>
            <person name="Aerts A."/>
            <person name="Otillar R.P."/>
            <person name="Terry A.Y."/>
            <person name="Boore J.L."/>
            <person name="Simakov O."/>
            <person name="Marletaz F."/>
            <person name="Cho S.-J."/>
            <person name="Edsinger-Gonzales E."/>
            <person name="Havlak P."/>
            <person name="Kuo D.-H."/>
            <person name="Larsson T."/>
            <person name="Lv J."/>
            <person name="Arendt D."/>
            <person name="Savage R."/>
            <person name="Osoegawa K."/>
            <person name="de Jong P."/>
            <person name="Lindberg D.R."/>
            <person name="Seaver E.C."/>
            <person name="Weisblat D.A."/>
            <person name="Putnam N.H."/>
            <person name="Grigoriev I.V."/>
            <person name="Rokhsar D.S."/>
        </authorList>
    </citation>
    <scope>NUCLEOTIDE SEQUENCE</scope>
</reference>
<dbReference type="InParanoid" id="T1FGS7"/>
<reference evidence="6 8" key="2">
    <citation type="journal article" date="2013" name="Nature">
        <title>Insights into bilaterian evolution from three spiralian genomes.</title>
        <authorList>
            <person name="Simakov O."/>
            <person name="Marletaz F."/>
            <person name="Cho S.J."/>
            <person name="Edsinger-Gonzales E."/>
            <person name="Havlak P."/>
            <person name="Hellsten U."/>
            <person name="Kuo D.H."/>
            <person name="Larsson T."/>
            <person name="Lv J."/>
            <person name="Arendt D."/>
            <person name="Savage R."/>
            <person name="Osoegawa K."/>
            <person name="de Jong P."/>
            <person name="Grimwood J."/>
            <person name="Chapman J.A."/>
            <person name="Shapiro H."/>
            <person name="Aerts A."/>
            <person name="Otillar R.P."/>
            <person name="Terry A.Y."/>
            <person name="Boore J.L."/>
            <person name="Grigoriev I.V."/>
            <person name="Lindberg D.R."/>
            <person name="Seaver E.C."/>
            <person name="Weisblat D.A."/>
            <person name="Putnam N.H."/>
            <person name="Rokhsar D.S."/>
        </authorList>
    </citation>
    <scope>NUCLEOTIDE SEQUENCE</scope>
</reference>
<evidence type="ECO:0000259" key="5">
    <source>
        <dbReference type="PROSITE" id="PS50016"/>
    </source>
</evidence>
<dbReference type="GO" id="GO:0008270">
    <property type="term" value="F:zinc ion binding"/>
    <property type="evidence" value="ECO:0007669"/>
    <property type="project" value="UniProtKB-KW"/>
</dbReference>
<protein>
    <recommendedName>
        <fullName evidence="5">PHD-type domain-containing protein</fullName>
    </recommendedName>
</protein>
<dbReference type="eggNOG" id="ENOG502SGRS">
    <property type="taxonomic scope" value="Eukaryota"/>
</dbReference>
<keyword evidence="2 4" id="KW-0863">Zinc-finger</keyword>
<dbReference type="RefSeq" id="XP_009028744.1">
    <property type="nucleotide sequence ID" value="XM_009030496.1"/>
</dbReference>
<dbReference type="EMBL" id="AMQM01007519">
    <property type="status" value="NOT_ANNOTATED_CDS"/>
    <property type="molecule type" value="Genomic_DNA"/>
</dbReference>
<sequence length="712" mass="81615">MARPVRASKRGEIASSMRNIIPRQKHLDCIKELCPEVRVAGSRDDAPSVAVLSQIVCQYNKTKRKHPNEMESLRLLKEDFEKQHQSYACLQYIFTEPPSVMLWSKESLIILRQRCIDDVVYIDATGSIVKKRKHPFYIYEMVVRSSMKGKSPFPVATYLTNLHSTASILSFLNFLYSDYCKLFGKSSRVSPRYFICDGSIVLLQALARTFCYELLESVMERYYRIVVGHGNTKDFQTPIIHRCLSHIMKNAKVLYLKNTPKNFTFAMHLIRRVANVTMINELNSILISMEGGFGSEFEGPQVTQYLLQLQQAINDNEFGLEENGATATTELAETEDDVCQPGSFMKACENNMALAKITDTGIKRNMHYSPEFLSSFKKDLLPSALLWTNLLTGNPPSDDHRICFADNQKRLFKKRKIDLEVWKKSKQRKKGIYVSNPKKPLILIKDEIQENQSLVTKPVTLIQEQPIILNSFWSDLQGISWLSSDHINLAMFILSLQYPHIDGLSDTDFLTHIGLNSNLPTPHGKFIQILNKGGNHWITVSNFFSEQNIIDIYDIRPTKMLPEDERVICSIMKNFILPEQKNVIMHLHKVQEEIGSNDCGALTIAFASSLACGLNPTCCSYKQENLRAELAKVFTSKFFHPLEEKITNRKSKLKNIEINLYCTCRLNHIPHKTDVKENMITCDRCGEWFHRGCQQIPQSAFDLKSYICKKCN</sequence>
<evidence type="ECO:0000313" key="7">
    <source>
        <dbReference type="EnsemblMetazoa" id="HelroP181249"/>
    </source>
</evidence>
<dbReference type="InterPro" id="IPR013083">
    <property type="entry name" value="Znf_RING/FYVE/PHD"/>
</dbReference>
<dbReference type="InterPro" id="IPR038765">
    <property type="entry name" value="Papain-like_cys_pep_sf"/>
</dbReference>
<dbReference type="PROSITE" id="PS01359">
    <property type="entry name" value="ZF_PHD_1"/>
    <property type="match status" value="1"/>
</dbReference>
<dbReference type="InterPro" id="IPR001965">
    <property type="entry name" value="Znf_PHD"/>
</dbReference>
<dbReference type="PANTHER" id="PTHR34718:SF2">
    <property type="entry name" value="PHD-TYPE DOMAIN-CONTAINING PROTEIN"/>
    <property type="match status" value="1"/>
</dbReference>
<dbReference type="PANTHER" id="PTHR34718">
    <property type="entry name" value="PHD-TYPE DOMAIN-CONTAINING PROTEIN"/>
    <property type="match status" value="1"/>
</dbReference>
<dbReference type="OrthoDB" id="413122at2759"/>
<dbReference type="PROSITE" id="PS50016">
    <property type="entry name" value="ZF_PHD_2"/>
    <property type="match status" value="1"/>
</dbReference>
<keyword evidence="1" id="KW-0479">Metal-binding</keyword>
<dbReference type="GeneID" id="20208026"/>
<dbReference type="CTD" id="20208026"/>
<organism evidence="7 8">
    <name type="scientific">Helobdella robusta</name>
    <name type="common">Californian leech</name>
    <dbReference type="NCBI Taxonomy" id="6412"/>
    <lineage>
        <taxon>Eukaryota</taxon>
        <taxon>Metazoa</taxon>
        <taxon>Spiralia</taxon>
        <taxon>Lophotrochozoa</taxon>
        <taxon>Annelida</taxon>
        <taxon>Clitellata</taxon>
        <taxon>Hirudinea</taxon>
        <taxon>Rhynchobdellida</taxon>
        <taxon>Glossiphoniidae</taxon>
        <taxon>Helobdella</taxon>
    </lineage>
</organism>
<evidence type="ECO:0000256" key="4">
    <source>
        <dbReference type="PROSITE-ProRule" id="PRU00146"/>
    </source>
</evidence>
<name>T1FGS7_HELRO</name>
<dbReference type="EnsemblMetazoa" id="HelroT181249">
    <property type="protein sequence ID" value="HelroP181249"/>
    <property type="gene ID" value="HelroG181249"/>
</dbReference>
<dbReference type="InterPro" id="IPR011011">
    <property type="entry name" value="Znf_FYVE_PHD"/>
</dbReference>
<dbReference type="EMBL" id="KB097635">
    <property type="protein sequence ID" value="ESN93142.1"/>
    <property type="molecule type" value="Genomic_DNA"/>
</dbReference>
<evidence type="ECO:0000256" key="2">
    <source>
        <dbReference type="ARBA" id="ARBA00022771"/>
    </source>
</evidence>
<dbReference type="SUPFAM" id="SSF57903">
    <property type="entry name" value="FYVE/PHD zinc finger"/>
    <property type="match status" value="1"/>
</dbReference>
<evidence type="ECO:0000313" key="8">
    <source>
        <dbReference type="Proteomes" id="UP000015101"/>
    </source>
</evidence>
<feature type="domain" description="PHD-type" evidence="5">
    <location>
        <begin position="659"/>
        <end position="712"/>
    </location>
</feature>
<dbReference type="Pfam" id="PF00628">
    <property type="entry name" value="PHD"/>
    <property type="match status" value="1"/>
</dbReference>
<keyword evidence="8" id="KW-1185">Reference proteome</keyword>
<evidence type="ECO:0000256" key="1">
    <source>
        <dbReference type="ARBA" id="ARBA00022723"/>
    </source>
</evidence>